<dbReference type="GO" id="GO:0000287">
    <property type="term" value="F:magnesium ion binding"/>
    <property type="evidence" value="ECO:0007669"/>
    <property type="project" value="InterPro"/>
</dbReference>
<dbReference type="PANTHER" id="PTHR45745:SF1">
    <property type="entry name" value="PHOSPHOGLUCOMUTASE 2B-RELATED"/>
    <property type="match status" value="1"/>
</dbReference>
<sequence length="599" mass="66245">MEGLPSNIRSKVEEWLQWDQNSSTRQEVEELVAQKKHKVLEGLLLSRLVFGTAGLRARMGAGYSQLNDLVIIQTSQGLVKYLLEVEPDAAKRGIVIGHDSRHNSHRFARLAASAFLLGGVNVYLLGDICPTPFVPFTVKQLGAAAGVMVTASHNPKEDNGYKVYWSNSAQIIPPHDSGIQESIEQHLQPWPGVWDTQAAEQHERLSDPLDRMAPLYYQALASSMLDVALNGTTPLRFTVTAMHGVGHRYMKEAFKACGFKDFVPVVEQMEPDPDFPTVRFPNPEEGKSALDLSFRAADAADSSIILANDPDADRLALATKQDGAWKVFTGNEEGALLGWWTWQRHKQRSPHTPPEDVYMIASTVSSKILRAIANKEGFNFIETLTGFKWMGNEAVKLLSENKTVLFAFEEAIGFMAGVEVLDKDGVSAGVYMAELASHLHTKGLTLLQQLQIIYQMYGYHASRNSYFICHDALKIKAIFERIRNFSGPKTYPESVCGGKFAVSAVRDLTTGYDSSQADGRAMLPSSSSSQMITFSFSNGCVVTLRTSGTEPKIKYYSEICAKPEQSDWAALEAELELLVSAVVEELLQPQFNELIPKAD</sequence>
<evidence type="ECO:0000256" key="2">
    <source>
        <dbReference type="ARBA" id="ARBA00004496"/>
    </source>
</evidence>
<dbReference type="GeneID" id="108671769"/>
<feature type="domain" description="Alpha-D-phosphohexomutase alpha/beta/alpha" evidence="14">
    <location>
        <begin position="350"/>
        <end position="443"/>
    </location>
</feature>
<keyword evidence="10" id="KW-0119">Carbohydrate metabolism</keyword>
<evidence type="ECO:0000256" key="11">
    <source>
        <dbReference type="RuleBase" id="RU004326"/>
    </source>
</evidence>
<dbReference type="GO" id="GO:0008973">
    <property type="term" value="F:phosphopentomutase activity"/>
    <property type="evidence" value="ECO:0007669"/>
    <property type="project" value="TreeGrafter"/>
</dbReference>
<protein>
    <submittedName>
        <fullName evidence="16">Phosphoglucomutase-2</fullName>
    </submittedName>
</protein>
<dbReference type="GO" id="GO:0005737">
    <property type="term" value="C:cytoplasm"/>
    <property type="evidence" value="ECO:0007669"/>
    <property type="project" value="UniProtKB-SubCell"/>
</dbReference>
<evidence type="ECO:0000256" key="5">
    <source>
        <dbReference type="ARBA" id="ARBA00022526"/>
    </source>
</evidence>
<dbReference type="SUPFAM" id="SSF55957">
    <property type="entry name" value="Phosphoglucomutase, C-terminal domain"/>
    <property type="match status" value="1"/>
</dbReference>
<evidence type="ECO:0000256" key="4">
    <source>
        <dbReference type="ARBA" id="ARBA00022490"/>
    </source>
</evidence>
<dbReference type="PRINTS" id="PR00509">
    <property type="entry name" value="PGMPMM"/>
</dbReference>
<proteinExistence type="inferred from homology"/>
<evidence type="ECO:0000256" key="1">
    <source>
        <dbReference type="ARBA" id="ARBA00001946"/>
    </source>
</evidence>
<evidence type="ECO:0000256" key="10">
    <source>
        <dbReference type="ARBA" id="ARBA00023277"/>
    </source>
</evidence>
<comment type="subcellular location">
    <subcellularLocation>
        <location evidence="2">Cytoplasm</location>
    </subcellularLocation>
</comment>
<dbReference type="CTD" id="35923"/>
<dbReference type="InterPro" id="IPR005841">
    <property type="entry name" value="Alpha-D-phosphohexomutase_SF"/>
</dbReference>
<keyword evidence="6" id="KW-0597">Phosphoprotein</keyword>
<dbReference type="InterPro" id="IPR005845">
    <property type="entry name" value="A-D-PHexomutase_a/b/a-II"/>
</dbReference>
<feature type="domain" description="Alpha-D-phosphohexomutase alpha/beta/alpha" evidence="12">
    <location>
        <begin position="48"/>
        <end position="186"/>
    </location>
</feature>
<organism evidence="15 16">
    <name type="scientific">Hyalella azteca</name>
    <name type="common">Amphipod</name>
    <dbReference type="NCBI Taxonomy" id="294128"/>
    <lineage>
        <taxon>Eukaryota</taxon>
        <taxon>Metazoa</taxon>
        <taxon>Ecdysozoa</taxon>
        <taxon>Arthropoda</taxon>
        <taxon>Crustacea</taxon>
        <taxon>Multicrustacea</taxon>
        <taxon>Malacostraca</taxon>
        <taxon>Eumalacostraca</taxon>
        <taxon>Peracarida</taxon>
        <taxon>Amphipoda</taxon>
        <taxon>Senticaudata</taxon>
        <taxon>Talitrida</taxon>
        <taxon>Talitroidea</taxon>
        <taxon>Hyalellidae</taxon>
        <taxon>Hyalella</taxon>
    </lineage>
</organism>
<feature type="domain" description="Alpha-D-phosphohexomutase alpha/beta/alpha" evidence="13">
    <location>
        <begin position="227"/>
        <end position="320"/>
    </location>
</feature>
<dbReference type="Proteomes" id="UP000694843">
    <property type="component" value="Unplaced"/>
</dbReference>
<evidence type="ECO:0000256" key="7">
    <source>
        <dbReference type="ARBA" id="ARBA00022723"/>
    </source>
</evidence>
<dbReference type="Gene3D" id="3.40.120.10">
    <property type="entry name" value="Alpha-D-Glucose-1,6-Bisphosphate, subunit A, domain 3"/>
    <property type="match status" value="3"/>
</dbReference>
<evidence type="ECO:0000256" key="9">
    <source>
        <dbReference type="ARBA" id="ARBA00023235"/>
    </source>
</evidence>
<evidence type="ECO:0000313" key="16">
    <source>
        <dbReference type="RefSeq" id="XP_018014829.1"/>
    </source>
</evidence>
<evidence type="ECO:0000259" key="12">
    <source>
        <dbReference type="Pfam" id="PF02878"/>
    </source>
</evidence>
<accession>A0A8B7NMC4</accession>
<dbReference type="InterPro" id="IPR005844">
    <property type="entry name" value="A-D-PHexomutase_a/b/a-I"/>
</dbReference>
<keyword evidence="9" id="KW-0413">Isomerase</keyword>
<keyword evidence="5" id="KW-0313">Glucose metabolism</keyword>
<evidence type="ECO:0000256" key="8">
    <source>
        <dbReference type="ARBA" id="ARBA00022842"/>
    </source>
</evidence>
<keyword evidence="15" id="KW-1185">Reference proteome</keyword>
<dbReference type="Pfam" id="PF02878">
    <property type="entry name" value="PGM_PMM_I"/>
    <property type="match status" value="1"/>
</dbReference>
<dbReference type="Pfam" id="PF02880">
    <property type="entry name" value="PGM_PMM_III"/>
    <property type="match status" value="1"/>
</dbReference>
<comment type="cofactor">
    <cofactor evidence="1">
        <name>Mg(2+)</name>
        <dbReference type="ChEBI" id="CHEBI:18420"/>
    </cofactor>
</comment>
<evidence type="ECO:0000256" key="6">
    <source>
        <dbReference type="ARBA" id="ARBA00022553"/>
    </source>
</evidence>
<dbReference type="InterPro" id="IPR016066">
    <property type="entry name" value="A-D-PHexomutase_CS"/>
</dbReference>
<evidence type="ECO:0000259" key="14">
    <source>
        <dbReference type="Pfam" id="PF02880"/>
    </source>
</evidence>
<keyword evidence="4" id="KW-0963">Cytoplasm</keyword>
<name>A0A8B7NMC4_HYAAZ</name>
<dbReference type="GO" id="GO:0006006">
    <property type="term" value="P:glucose metabolic process"/>
    <property type="evidence" value="ECO:0007669"/>
    <property type="project" value="UniProtKB-KW"/>
</dbReference>
<keyword evidence="7 11" id="KW-0479">Metal-binding</keyword>
<evidence type="ECO:0000256" key="3">
    <source>
        <dbReference type="ARBA" id="ARBA00010231"/>
    </source>
</evidence>
<dbReference type="SUPFAM" id="SSF53738">
    <property type="entry name" value="Phosphoglucomutase, first 3 domains"/>
    <property type="match status" value="3"/>
</dbReference>
<gene>
    <name evidence="16" type="primary">LOC108671769</name>
</gene>
<dbReference type="Pfam" id="PF02879">
    <property type="entry name" value="PGM_PMM_II"/>
    <property type="match status" value="1"/>
</dbReference>
<dbReference type="InterPro" id="IPR036900">
    <property type="entry name" value="A-D-PHexomutase_C_sf"/>
</dbReference>
<dbReference type="PROSITE" id="PS00710">
    <property type="entry name" value="PGM_PMM"/>
    <property type="match status" value="1"/>
</dbReference>
<dbReference type="OrthoDB" id="8300170at2759"/>
<comment type="similarity">
    <text evidence="3 11">Belongs to the phosphohexose mutase family.</text>
</comment>
<dbReference type="GO" id="GO:0005634">
    <property type="term" value="C:nucleus"/>
    <property type="evidence" value="ECO:0007669"/>
    <property type="project" value="TreeGrafter"/>
</dbReference>
<dbReference type="KEGG" id="hazt:108671769"/>
<keyword evidence="8 11" id="KW-0460">Magnesium</keyword>
<dbReference type="RefSeq" id="XP_018014829.1">
    <property type="nucleotide sequence ID" value="XM_018159340.2"/>
</dbReference>
<dbReference type="GO" id="GO:0006166">
    <property type="term" value="P:purine ribonucleoside salvage"/>
    <property type="evidence" value="ECO:0007669"/>
    <property type="project" value="TreeGrafter"/>
</dbReference>
<dbReference type="FunFam" id="3.40.120.10:FF:000035">
    <property type="entry name" value="Pgm3p"/>
    <property type="match status" value="1"/>
</dbReference>
<evidence type="ECO:0000313" key="15">
    <source>
        <dbReference type="Proteomes" id="UP000694843"/>
    </source>
</evidence>
<dbReference type="FunFam" id="3.40.120.10:FF:000017">
    <property type="entry name" value="glucose 1,6-bisphosphate synthase"/>
    <property type="match status" value="1"/>
</dbReference>
<dbReference type="CDD" id="cd05799">
    <property type="entry name" value="PGM2"/>
    <property type="match status" value="1"/>
</dbReference>
<dbReference type="InterPro" id="IPR016055">
    <property type="entry name" value="A-D-PHexomutase_a/b/a-I/II/III"/>
</dbReference>
<reference evidence="16" key="1">
    <citation type="submission" date="2025-08" db="UniProtKB">
        <authorList>
            <consortium name="RefSeq"/>
        </authorList>
    </citation>
    <scope>IDENTIFICATION</scope>
    <source>
        <tissue evidence="16">Whole organism</tissue>
    </source>
</reference>
<dbReference type="PANTHER" id="PTHR45745">
    <property type="entry name" value="PHOSPHOMANNOMUTASE 45A"/>
    <property type="match status" value="1"/>
</dbReference>
<dbReference type="OMA" id="HGTSNKP"/>
<dbReference type="InterPro" id="IPR005846">
    <property type="entry name" value="A-D-PHexomutase_a/b/a-III"/>
</dbReference>
<dbReference type="AlphaFoldDB" id="A0A8B7NMC4"/>
<evidence type="ECO:0000259" key="13">
    <source>
        <dbReference type="Pfam" id="PF02879"/>
    </source>
</evidence>